<sequence length="57" mass="6597">MLYENDTYSLILNVAGCEVMYCPLHLFENVTREMTPRDFEKDCGEIGDFNFHGITTC</sequence>
<proteinExistence type="predicted"/>
<dbReference type="EMBL" id="CADCXW020000016">
    <property type="protein sequence ID" value="CAD1550786.1"/>
    <property type="molecule type" value="Genomic_DNA"/>
</dbReference>
<organism evidence="1">
    <name type="scientific">Bracon brevicornis</name>
    <dbReference type="NCBI Taxonomy" id="1563983"/>
    <lineage>
        <taxon>Eukaryota</taxon>
        <taxon>Metazoa</taxon>
        <taxon>Ecdysozoa</taxon>
        <taxon>Arthropoda</taxon>
        <taxon>Hexapoda</taxon>
        <taxon>Insecta</taxon>
        <taxon>Pterygota</taxon>
        <taxon>Neoptera</taxon>
        <taxon>Endopterygota</taxon>
        <taxon>Hymenoptera</taxon>
        <taxon>Apocrita</taxon>
        <taxon>Ichneumonoidea</taxon>
        <taxon>Braconidae</taxon>
        <taxon>Braconinae</taxon>
        <taxon>Bracon</taxon>
    </lineage>
</organism>
<accession>A0A6V7JL33</accession>
<evidence type="ECO:0000313" key="1">
    <source>
        <dbReference type="EMBL" id="CAD1550786.1"/>
    </source>
</evidence>
<reference evidence="1" key="1">
    <citation type="submission" date="2020-07" db="EMBL/GenBank/DDBJ databases">
        <authorList>
            <person name="Ferguson B K."/>
        </authorList>
    </citation>
    <scope>NUCLEOTIDE SEQUENCE</scope>
    <source>
        <strain evidence="1">L06</strain>
    </source>
</reference>
<gene>
    <name evidence="1" type="ORF">BBRV_LOCUS51189</name>
</gene>
<protein>
    <submittedName>
        <fullName evidence="1">Uncharacterized protein</fullName>
    </submittedName>
</protein>
<dbReference type="AlphaFoldDB" id="A0A6V7JL33"/>
<name>A0A6V7JL33_9HYME</name>